<comment type="caution">
    <text evidence="12">The sequence shown here is derived from an EMBL/GenBank/DDBJ whole genome shotgun (WGS) entry which is preliminary data.</text>
</comment>
<dbReference type="Gene3D" id="3.40.50.2300">
    <property type="match status" value="1"/>
</dbReference>
<evidence type="ECO:0000256" key="4">
    <source>
        <dbReference type="ARBA" id="ARBA00023015"/>
    </source>
</evidence>
<dbReference type="Gene3D" id="1.10.10.10">
    <property type="entry name" value="Winged helix-like DNA-binding domain superfamily/Winged helix DNA-binding domain"/>
    <property type="match status" value="1"/>
</dbReference>
<evidence type="ECO:0000259" key="10">
    <source>
        <dbReference type="PROSITE" id="PS50110"/>
    </source>
</evidence>
<evidence type="ECO:0000256" key="9">
    <source>
        <dbReference type="PROSITE-ProRule" id="PRU01091"/>
    </source>
</evidence>
<comment type="function">
    <text evidence="7">May play the central regulatory role in sporulation. It may be an element of the effector pathway responsible for the activation of sporulation genes in response to nutritional stress. Spo0A may act in concert with spo0H (a sigma factor) to control the expression of some genes that are critical to the sporulation process.</text>
</comment>
<dbReference type="PATRIC" id="fig|1432052.3.peg.2161"/>
<evidence type="ECO:0000256" key="3">
    <source>
        <dbReference type="ARBA" id="ARBA00023012"/>
    </source>
</evidence>
<dbReference type="PANTHER" id="PTHR48111">
    <property type="entry name" value="REGULATOR OF RPOS"/>
    <property type="match status" value="1"/>
</dbReference>
<evidence type="ECO:0000256" key="5">
    <source>
        <dbReference type="ARBA" id="ARBA00023125"/>
    </source>
</evidence>
<keyword evidence="5 9" id="KW-0238">DNA-binding</keyword>
<dbReference type="PROSITE" id="PS51755">
    <property type="entry name" value="OMPR_PHOB"/>
    <property type="match status" value="1"/>
</dbReference>
<feature type="modified residue" description="4-aspartylphosphate" evidence="8">
    <location>
        <position position="55"/>
    </location>
</feature>
<dbReference type="InterPro" id="IPR001789">
    <property type="entry name" value="Sig_transdc_resp-reg_receiver"/>
</dbReference>
<dbReference type="AlphaFoldDB" id="A0A1E3ARL4"/>
<evidence type="ECO:0000313" key="13">
    <source>
        <dbReference type="Proteomes" id="UP000095003"/>
    </source>
</evidence>
<evidence type="ECO:0000256" key="7">
    <source>
        <dbReference type="ARBA" id="ARBA00024867"/>
    </source>
</evidence>
<dbReference type="GO" id="GO:0000976">
    <property type="term" value="F:transcription cis-regulatory region binding"/>
    <property type="evidence" value="ECO:0007669"/>
    <property type="project" value="TreeGrafter"/>
</dbReference>
<feature type="domain" description="Response regulatory" evidence="10">
    <location>
        <begin position="6"/>
        <end position="119"/>
    </location>
</feature>
<dbReference type="GO" id="GO:0000156">
    <property type="term" value="F:phosphorelay response regulator activity"/>
    <property type="evidence" value="ECO:0007669"/>
    <property type="project" value="TreeGrafter"/>
</dbReference>
<dbReference type="Proteomes" id="UP000095003">
    <property type="component" value="Unassembled WGS sequence"/>
</dbReference>
<dbReference type="GO" id="GO:0005829">
    <property type="term" value="C:cytosol"/>
    <property type="evidence" value="ECO:0007669"/>
    <property type="project" value="TreeGrafter"/>
</dbReference>
<reference evidence="12 13" key="1">
    <citation type="submission" date="2016-07" db="EMBL/GenBank/DDBJ databases">
        <title>Characterization of isolates of Eisenbergiella tayi derived from blood cultures, using whole genome sequencing.</title>
        <authorList>
            <person name="Burdz T."/>
            <person name="Wiebe D."/>
            <person name="Huynh C."/>
            <person name="Bernard K."/>
        </authorList>
    </citation>
    <scope>NUCLEOTIDE SEQUENCE [LARGE SCALE GENOMIC DNA]</scope>
    <source>
        <strain evidence="12 13">NML 120489</strain>
    </source>
</reference>
<dbReference type="InterPro" id="IPR039420">
    <property type="entry name" value="WalR-like"/>
</dbReference>
<dbReference type="GO" id="GO:0006355">
    <property type="term" value="P:regulation of DNA-templated transcription"/>
    <property type="evidence" value="ECO:0007669"/>
    <property type="project" value="InterPro"/>
</dbReference>
<dbReference type="GO" id="GO:0032993">
    <property type="term" value="C:protein-DNA complex"/>
    <property type="evidence" value="ECO:0007669"/>
    <property type="project" value="TreeGrafter"/>
</dbReference>
<feature type="DNA-binding region" description="OmpR/PhoB-type" evidence="9">
    <location>
        <begin position="132"/>
        <end position="229"/>
    </location>
</feature>
<keyword evidence="2 8" id="KW-0597">Phosphoprotein</keyword>
<gene>
    <name evidence="12" type="primary">srrA_2</name>
    <name evidence="12" type="ORF">BEH84_01968</name>
</gene>
<dbReference type="PANTHER" id="PTHR48111:SF21">
    <property type="entry name" value="DNA-BINDING DUAL MASTER TRANSCRIPTIONAL REGULATOR RPAA"/>
    <property type="match status" value="1"/>
</dbReference>
<dbReference type="SUPFAM" id="SSF52172">
    <property type="entry name" value="CheY-like"/>
    <property type="match status" value="1"/>
</dbReference>
<evidence type="ECO:0000313" key="12">
    <source>
        <dbReference type="EMBL" id="ODM11359.1"/>
    </source>
</evidence>
<keyword evidence="4" id="KW-0805">Transcription regulation</keyword>
<dbReference type="Pfam" id="PF00072">
    <property type="entry name" value="Response_reg"/>
    <property type="match status" value="1"/>
</dbReference>
<dbReference type="EMBL" id="MCGI01000002">
    <property type="protein sequence ID" value="ODM11359.1"/>
    <property type="molecule type" value="Genomic_DNA"/>
</dbReference>
<sequence length="232" mass="26209">MNEKGTILLVEDDKNIQRINRRILEREGFMVLCASTLKETQELLREHTPDALVLDIMLPDGNGLAFCEKIRPATSAPVLFLTALDEKSEIIEGLVAGGNDYITKPYDVDEFVARVNAQLRLARMNRRDAEQAEVLARGPLSLDTVALRAFLDGKDMRLTAREFSVLLFLLRNEGRILSADEIYEGVWKQPMSGNAGALWKCMSRLKNKLAVSDEISLMSFRKEGYMLEVMEK</sequence>
<evidence type="ECO:0000256" key="6">
    <source>
        <dbReference type="ARBA" id="ARBA00023163"/>
    </source>
</evidence>
<proteinExistence type="predicted"/>
<dbReference type="CDD" id="cd17574">
    <property type="entry name" value="REC_OmpR"/>
    <property type="match status" value="1"/>
</dbReference>
<keyword evidence="6" id="KW-0804">Transcription</keyword>
<evidence type="ECO:0000256" key="8">
    <source>
        <dbReference type="PROSITE-ProRule" id="PRU00169"/>
    </source>
</evidence>
<protein>
    <recommendedName>
        <fullName evidence="1">Stage 0 sporulation protein A homolog</fullName>
    </recommendedName>
</protein>
<name>A0A1E3ARL4_9FIRM</name>
<dbReference type="PROSITE" id="PS50110">
    <property type="entry name" value="RESPONSE_REGULATORY"/>
    <property type="match status" value="1"/>
</dbReference>
<dbReference type="InterPro" id="IPR001867">
    <property type="entry name" value="OmpR/PhoB-type_DNA-bd"/>
</dbReference>
<evidence type="ECO:0000256" key="2">
    <source>
        <dbReference type="ARBA" id="ARBA00022553"/>
    </source>
</evidence>
<evidence type="ECO:0000256" key="1">
    <source>
        <dbReference type="ARBA" id="ARBA00018672"/>
    </source>
</evidence>
<dbReference type="Pfam" id="PF00486">
    <property type="entry name" value="Trans_reg_C"/>
    <property type="match status" value="1"/>
</dbReference>
<dbReference type="SMART" id="SM00862">
    <property type="entry name" value="Trans_reg_C"/>
    <property type="match status" value="1"/>
</dbReference>
<dbReference type="SMART" id="SM00448">
    <property type="entry name" value="REC"/>
    <property type="match status" value="1"/>
</dbReference>
<dbReference type="InterPro" id="IPR036388">
    <property type="entry name" value="WH-like_DNA-bd_sf"/>
</dbReference>
<organism evidence="12 13">
    <name type="scientific">Eisenbergiella tayi</name>
    <dbReference type="NCBI Taxonomy" id="1432052"/>
    <lineage>
        <taxon>Bacteria</taxon>
        <taxon>Bacillati</taxon>
        <taxon>Bacillota</taxon>
        <taxon>Clostridia</taxon>
        <taxon>Lachnospirales</taxon>
        <taxon>Lachnospiraceae</taxon>
        <taxon>Eisenbergiella</taxon>
    </lineage>
</organism>
<dbReference type="RefSeq" id="WP_069156682.1">
    <property type="nucleotide sequence ID" value="NZ_MCGI01000002.1"/>
</dbReference>
<dbReference type="CDD" id="cd00383">
    <property type="entry name" value="trans_reg_C"/>
    <property type="match status" value="1"/>
</dbReference>
<dbReference type="GeneID" id="93300955"/>
<dbReference type="Gene3D" id="6.10.250.690">
    <property type="match status" value="1"/>
</dbReference>
<dbReference type="InterPro" id="IPR011006">
    <property type="entry name" value="CheY-like_superfamily"/>
</dbReference>
<feature type="domain" description="OmpR/PhoB-type" evidence="11">
    <location>
        <begin position="132"/>
        <end position="229"/>
    </location>
</feature>
<accession>A0A1E3ARL4</accession>
<evidence type="ECO:0000259" key="11">
    <source>
        <dbReference type="PROSITE" id="PS51755"/>
    </source>
</evidence>
<keyword evidence="3" id="KW-0902">Two-component regulatory system</keyword>